<protein>
    <recommendedName>
        <fullName evidence="3">PIN domain-containing protein</fullName>
    </recommendedName>
</protein>
<sequence>MRLFIDSDMLLDFVAERPQTREAWNKLNALELTGTAELWVGAASFERVRSALATAVADGEARSALRSTMGFLSVCSVDGGDVRFALDHGGVPYETALTEACARKIQADFIITGTGPVDISRPIRRVEPEEFFEVLEREQGIVFDLIDF</sequence>
<accession>A0A7C8FZB0</accession>
<evidence type="ECO:0000313" key="2">
    <source>
        <dbReference type="Proteomes" id="UP000479639"/>
    </source>
</evidence>
<evidence type="ECO:0000313" key="1">
    <source>
        <dbReference type="EMBL" id="KAB1648519.1"/>
    </source>
</evidence>
<gene>
    <name evidence="1" type="ORF">F8D48_06415</name>
</gene>
<dbReference type="AlphaFoldDB" id="A0A7C8FZB0"/>
<dbReference type="EMBL" id="WAJS01000016">
    <property type="protein sequence ID" value="KAB1648519.1"/>
    <property type="molecule type" value="Genomic_DNA"/>
</dbReference>
<organism evidence="1 2">
    <name type="scientific">Adlercreutzia muris</name>
    <dbReference type="NCBI Taxonomy" id="1796610"/>
    <lineage>
        <taxon>Bacteria</taxon>
        <taxon>Bacillati</taxon>
        <taxon>Actinomycetota</taxon>
        <taxon>Coriobacteriia</taxon>
        <taxon>Eggerthellales</taxon>
        <taxon>Eggerthellaceae</taxon>
        <taxon>Adlercreutzia</taxon>
    </lineage>
</organism>
<name>A0A7C8FZB0_9ACTN</name>
<dbReference type="Proteomes" id="UP000479639">
    <property type="component" value="Unassembled WGS sequence"/>
</dbReference>
<comment type="caution">
    <text evidence="1">The sequence shown here is derived from an EMBL/GenBank/DDBJ whole genome shotgun (WGS) entry which is preliminary data.</text>
</comment>
<reference evidence="1 2" key="1">
    <citation type="submission" date="2019-09" db="EMBL/GenBank/DDBJ databases">
        <title>Whole genome shotgun sequencing (WGS) of Ellagibacter isourolithinifaciens DSM 104140(T) and Adlercreutzia muris DSM 29508(T).</title>
        <authorList>
            <person name="Stoll D.A."/>
            <person name="Danylec N."/>
            <person name="Huch M."/>
        </authorList>
    </citation>
    <scope>NUCLEOTIDE SEQUENCE [LARGE SCALE GENOMIC DNA]</scope>
    <source>
        <strain evidence="1 2">DSM 29508</strain>
    </source>
</reference>
<keyword evidence="2" id="KW-1185">Reference proteome</keyword>
<dbReference type="RefSeq" id="WP_135971134.1">
    <property type="nucleotide sequence ID" value="NZ_JANJZI010000017.1"/>
</dbReference>
<evidence type="ECO:0008006" key="3">
    <source>
        <dbReference type="Google" id="ProtNLM"/>
    </source>
</evidence>
<proteinExistence type="predicted"/>